<gene>
    <name evidence="2" type="ORF">IXB50_04680</name>
</gene>
<dbReference type="Proteomes" id="UP000717364">
    <property type="component" value="Unassembled WGS sequence"/>
</dbReference>
<protein>
    <submittedName>
        <fullName evidence="2">Uncharacterized protein</fullName>
    </submittedName>
</protein>
<evidence type="ECO:0000313" key="3">
    <source>
        <dbReference type="Proteomes" id="UP000717364"/>
    </source>
</evidence>
<proteinExistence type="predicted"/>
<comment type="caution">
    <text evidence="2">The sequence shown here is derived from an EMBL/GenBank/DDBJ whole genome shotgun (WGS) entry which is preliminary data.</text>
</comment>
<evidence type="ECO:0000256" key="1">
    <source>
        <dbReference type="SAM" id="Phobius"/>
    </source>
</evidence>
<feature type="transmembrane region" description="Helical" evidence="1">
    <location>
        <begin position="190"/>
        <end position="208"/>
    </location>
</feature>
<sequence length="223" mass="25255">MGAIDMTPYLEKLLALYEEKLKRFRLSLTLLLVTTIVFFFLIFFPYITLIGNQKACQAQELDCPHLEQSALEERVSDLTTSWGNIPISTAEVVAFFPAGLACGFVTVTSQLQGLMRLRQAITRQVNNCDNPMDVTLIAPLLIDQKQSFVDQILGGIVLLFPALMVFYSINLIFVSLGALKEKLPYSQDIWFYRIVYFLSALLVLYGLLKTGVNIYRTRAIEDH</sequence>
<organism evidence="2 3">
    <name type="scientific">Leptothoe spongobia TAU-MAC 1115</name>
    <dbReference type="NCBI Taxonomy" id="1967444"/>
    <lineage>
        <taxon>Bacteria</taxon>
        <taxon>Bacillati</taxon>
        <taxon>Cyanobacteriota</taxon>
        <taxon>Cyanophyceae</taxon>
        <taxon>Nodosilineales</taxon>
        <taxon>Cymatolegaceae</taxon>
        <taxon>Leptothoe</taxon>
        <taxon>Leptothoe spongobia</taxon>
    </lineage>
</organism>
<feature type="transmembrane region" description="Helical" evidence="1">
    <location>
        <begin position="85"/>
        <end position="108"/>
    </location>
</feature>
<reference evidence="2" key="2">
    <citation type="journal article" date="2021" name="Mar. Drugs">
        <title>Genome Reduction and Secondary Metabolism of the Marine Sponge-Associated Cyanobacterium Leptothoe.</title>
        <authorList>
            <person name="Konstantinou D."/>
            <person name="Popin R.V."/>
            <person name="Fewer D.P."/>
            <person name="Sivonen K."/>
            <person name="Gkelis S."/>
        </authorList>
    </citation>
    <scope>NUCLEOTIDE SEQUENCE</scope>
    <source>
        <strain evidence="2">TAU-MAC 1115</strain>
    </source>
</reference>
<dbReference type="AlphaFoldDB" id="A0A947DE57"/>
<name>A0A947DE57_9CYAN</name>
<evidence type="ECO:0000313" key="2">
    <source>
        <dbReference type="EMBL" id="MBT9314714.1"/>
    </source>
</evidence>
<keyword evidence="1" id="KW-0472">Membrane</keyword>
<keyword evidence="1" id="KW-0812">Transmembrane</keyword>
<keyword evidence="1" id="KW-1133">Transmembrane helix</keyword>
<dbReference type="EMBL" id="JADOES010000006">
    <property type="protein sequence ID" value="MBT9314714.1"/>
    <property type="molecule type" value="Genomic_DNA"/>
</dbReference>
<reference evidence="2" key="1">
    <citation type="submission" date="2020-11" db="EMBL/GenBank/DDBJ databases">
        <authorList>
            <person name="Konstantinou D."/>
            <person name="Gkelis S."/>
            <person name="Popin R."/>
            <person name="Fewer D."/>
            <person name="Sivonen K."/>
        </authorList>
    </citation>
    <scope>NUCLEOTIDE SEQUENCE</scope>
    <source>
        <strain evidence="2">TAU-MAC 1115</strain>
    </source>
</reference>
<feature type="transmembrane region" description="Helical" evidence="1">
    <location>
        <begin position="152"/>
        <end position="178"/>
    </location>
</feature>
<feature type="transmembrane region" description="Helical" evidence="1">
    <location>
        <begin position="26"/>
        <end position="47"/>
    </location>
</feature>
<keyword evidence="3" id="KW-1185">Reference proteome</keyword>
<accession>A0A947DE57</accession>